<dbReference type="PANTHER" id="PTHR31973">
    <property type="entry name" value="POLYPROTEIN, PUTATIVE-RELATED"/>
    <property type="match status" value="1"/>
</dbReference>
<dbReference type="Proteomes" id="UP000264353">
    <property type="component" value="Chromosome A4"/>
</dbReference>
<proteinExistence type="predicted"/>
<dbReference type="Pfam" id="PF04434">
    <property type="entry name" value="SWIM"/>
    <property type="match status" value="1"/>
</dbReference>
<organism evidence="7 8">
    <name type="scientific">Brassica campestris</name>
    <name type="common">Field mustard</name>
    <dbReference type="NCBI Taxonomy" id="3711"/>
    <lineage>
        <taxon>Eukaryota</taxon>
        <taxon>Viridiplantae</taxon>
        <taxon>Streptophyta</taxon>
        <taxon>Embryophyta</taxon>
        <taxon>Tracheophyta</taxon>
        <taxon>Spermatophyta</taxon>
        <taxon>Magnoliopsida</taxon>
        <taxon>eudicotyledons</taxon>
        <taxon>Gunneridae</taxon>
        <taxon>Pentapetalae</taxon>
        <taxon>rosids</taxon>
        <taxon>malvids</taxon>
        <taxon>Brassicales</taxon>
        <taxon>Brassicaceae</taxon>
        <taxon>Brassiceae</taxon>
        <taxon>Brassica</taxon>
    </lineage>
</organism>
<dbReference type="InterPro" id="IPR007527">
    <property type="entry name" value="Znf_SWIM"/>
</dbReference>
<dbReference type="SMART" id="SM00575">
    <property type="entry name" value="ZnF_PMZ"/>
    <property type="match status" value="1"/>
</dbReference>
<feature type="compositionally biased region" description="Basic residues" evidence="5">
    <location>
        <begin position="455"/>
        <end position="468"/>
    </location>
</feature>
<dbReference type="AlphaFoldDB" id="A0A397ZKH1"/>
<accession>A0A397ZKH1</accession>
<feature type="domain" description="SWIM-type" evidence="6">
    <location>
        <begin position="374"/>
        <end position="406"/>
    </location>
</feature>
<evidence type="ECO:0000259" key="6">
    <source>
        <dbReference type="PROSITE" id="PS50966"/>
    </source>
</evidence>
<name>A0A397ZKH1_BRACM</name>
<reference evidence="7 8" key="1">
    <citation type="submission" date="2018-06" db="EMBL/GenBank/DDBJ databases">
        <title>WGS assembly of Brassica rapa FPsc.</title>
        <authorList>
            <person name="Bowman J."/>
            <person name="Kohchi T."/>
            <person name="Yamato K."/>
            <person name="Jenkins J."/>
            <person name="Shu S."/>
            <person name="Ishizaki K."/>
            <person name="Yamaoka S."/>
            <person name="Nishihama R."/>
            <person name="Nakamura Y."/>
            <person name="Berger F."/>
            <person name="Adam C."/>
            <person name="Aki S."/>
            <person name="Althoff F."/>
            <person name="Araki T."/>
            <person name="Arteaga-Vazquez M."/>
            <person name="Balasubrmanian S."/>
            <person name="Bauer D."/>
            <person name="Boehm C."/>
            <person name="Briginshaw L."/>
            <person name="Caballero-Perez J."/>
            <person name="Catarino B."/>
            <person name="Chen F."/>
            <person name="Chiyoda S."/>
            <person name="Chovatia M."/>
            <person name="Davies K."/>
            <person name="Delmans M."/>
            <person name="Demura T."/>
            <person name="Dierschke T."/>
            <person name="Dolan L."/>
            <person name="Dorantes-Acosta A."/>
            <person name="Eklund D."/>
            <person name="Florent S."/>
            <person name="Flores-Sandoval E."/>
            <person name="Fujiyama A."/>
            <person name="Fukuzawa H."/>
            <person name="Galik B."/>
            <person name="Grimanelli D."/>
            <person name="Grimwood J."/>
            <person name="Grossniklaus U."/>
            <person name="Hamada T."/>
            <person name="Haseloff J."/>
            <person name="Hetherington A."/>
            <person name="Higo A."/>
            <person name="Hirakawa Y."/>
            <person name="Hundley H."/>
            <person name="Ikeda Y."/>
            <person name="Inoue K."/>
            <person name="Inoue S."/>
            <person name="Ishida S."/>
            <person name="Jia Q."/>
            <person name="Kakita M."/>
            <person name="Kanazawa T."/>
            <person name="Kawai Y."/>
            <person name="Kawashima T."/>
            <person name="Kennedy M."/>
            <person name="Kinose K."/>
            <person name="Kinoshita T."/>
            <person name="Kohara Y."/>
            <person name="Koide E."/>
            <person name="Komatsu K."/>
            <person name="Kopischke S."/>
            <person name="Kubo M."/>
            <person name="Kyozuka J."/>
            <person name="Lagercrantz U."/>
            <person name="Lin S."/>
            <person name="Lindquist E."/>
            <person name="Lipzen A."/>
            <person name="Lu C."/>
            <person name="Luna E."/>
            <person name="Martienssen R."/>
            <person name="Minamino N."/>
            <person name="Mizutani M."/>
            <person name="Mizutani M."/>
            <person name="Mochizuki N."/>
            <person name="Monte I."/>
            <person name="Mosher R."/>
            <person name="Nagasaki H."/>
            <person name="Nakagami H."/>
            <person name="Naramoto S."/>
            <person name="Nishitani K."/>
            <person name="Ohtani M."/>
            <person name="Okamoto T."/>
            <person name="Okumura M."/>
            <person name="Phillips J."/>
            <person name="Pollak B."/>
            <person name="Reinders A."/>
            <person name="Roevekamp M."/>
            <person name="Sano R."/>
            <person name="Sawa S."/>
            <person name="Schmid M."/>
            <person name="Shirakawa M."/>
            <person name="Solano R."/>
            <person name="Spunde A."/>
            <person name="Suetsugu N."/>
            <person name="Sugano S."/>
            <person name="Sugiyama A."/>
            <person name="Sun R."/>
            <person name="Suzuki Y."/>
            <person name="Takenaka M."/>
            <person name="Takezawa D."/>
            <person name="Tomogane H."/>
            <person name="Tsuzuki M."/>
            <person name="Ueda T."/>
            <person name="Umeda M."/>
            <person name="Ward J."/>
            <person name="Watanabe Y."/>
            <person name="Yazaki K."/>
            <person name="Yokoyama R."/>
            <person name="Yoshitake Y."/>
            <person name="Yotsui I."/>
            <person name="Zachgo S."/>
            <person name="Schmutz J."/>
        </authorList>
    </citation>
    <scope>NUCLEOTIDE SEQUENCE [LARGE SCALE GENOMIC DNA]</scope>
    <source>
        <strain evidence="8">cv. B-3</strain>
    </source>
</reference>
<dbReference type="EMBL" id="CM010631">
    <property type="protein sequence ID" value="RID65508.1"/>
    <property type="molecule type" value="Genomic_DNA"/>
</dbReference>
<protein>
    <recommendedName>
        <fullName evidence="6">SWIM-type domain-containing protein</fullName>
    </recommendedName>
</protein>
<dbReference type="InterPro" id="IPR018289">
    <property type="entry name" value="MULE_transposase_dom"/>
</dbReference>
<evidence type="ECO:0000313" key="8">
    <source>
        <dbReference type="Proteomes" id="UP000264353"/>
    </source>
</evidence>
<keyword evidence="3" id="KW-0862">Zinc</keyword>
<evidence type="ECO:0000256" key="3">
    <source>
        <dbReference type="ARBA" id="ARBA00022833"/>
    </source>
</evidence>
<evidence type="ECO:0000256" key="5">
    <source>
        <dbReference type="SAM" id="MobiDB-lite"/>
    </source>
</evidence>
<dbReference type="InterPro" id="IPR006564">
    <property type="entry name" value="Znf_PMZ"/>
</dbReference>
<sequence>MVLDCKGDRCNWRVLASKLAGCSRFQIKVLSEHHTCTVDDRCDFKRHATSNLIGEMVRSKFSGVGHGPKPGTLREFMRTDHQVPITYWKAWKSREIAIESGLGNTTDAYKELPSYLEQLCYTKPGTVVAVETVNDGTGVERFKYMFLAFAASVKGYGYMRKVVVIDGTHLKGKYVGCLLTASAQNANYQIFPLAFAVVDGENDQAWTWFFSKLLDVVEDGDEHRHTSISPSMQDCVRNIVTMFKKKHLAYLVSKAARVFRVCDFYTYFHKIKMVDLGCADYLTRVGFEHWTRSHSHGMRYNVMTSNVAESLNPALSEAREYPIVAHTAAASCGGLVTPKVEELIFKNFDVSTGFVVRHINKAEYEVKGMDCVTFIVNLEQKNCSCLEFDMLLIPCVHASAAAIHSNRRVDSLVGEKYTRNICAARYSMSINPKGSYKAHAPEPDTLGSLQLAPPKTRHPPRRPKKSRILSKGEFKFTRGGGLGRKVRTCRRCGGTDHNRATCKMPI</sequence>
<dbReference type="Pfam" id="PF10551">
    <property type="entry name" value="MULE"/>
    <property type="match status" value="1"/>
</dbReference>
<feature type="region of interest" description="Disordered" evidence="5">
    <location>
        <begin position="434"/>
        <end position="468"/>
    </location>
</feature>
<dbReference type="GO" id="GO:0008270">
    <property type="term" value="F:zinc ion binding"/>
    <property type="evidence" value="ECO:0007669"/>
    <property type="project" value="UniProtKB-KW"/>
</dbReference>
<evidence type="ECO:0000256" key="1">
    <source>
        <dbReference type="ARBA" id="ARBA00022723"/>
    </source>
</evidence>
<gene>
    <name evidence="7" type="ORF">BRARA_D00697</name>
</gene>
<keyword evidence="2 4" id="KW-0863">Zinc-finger</keyword>
<keyword evidence="1" id="KW-0479">Metal-binding</keyword>
<evidence type="ECO:0000256" key="4">
    <source>
        <dbReference type="PROSITE-ProRule" id="PRU00325"/>
    </source>
</evidence>
<dbReference type="PROSITE" id="PS50966">
    <property type="entry name" value="ZF_SWIM"/>
    <property type="match status" value="1"/>
</dbReference>
<evidence type="ECO:0000256" key="2">
    <source>
        <dbReference type="ARBA" id="ARBA00022771"/>
    </source>
</evidence>
<dbReference type="PANTHER" id="PTHR31973:SF113">
    <property type="entry name" value="PROTEIN FAR1-RELATED SEQUENCE 5-LIKE"/>
    <property type="match status" value="1"/>
</dbReference>
<evidence type="ECO:0000313" key="7">
    <source>
        <dbReference type="EMBL" id="RID65508.1"/>
    </source>
</evidence>